<comment type="caution">
    <text evidence="1">The sequence shown here is derived from an EMBL/GenBank/DDBJ whole genome shotgun (WGS) entry which is preliminary data.</text>
</comment>
<evidence type="ECO:0000313" key="2">
    <source>
        <dbReference type="Proteomes" id="UP000651208"/>
    </source>
</evidence>
<dbReference type="EMBL" id="JABURY010000015">
    <property type="protein sequence ID" value="MBC9130919.1"/>
    <property type="molecule type" value="Genomic_DNA"/>
</dbReference>
<proteinExistence type="predicted"/>
<accession>A0ABR7QXG0</accession>
<evidence type="ECO:0008006" key="3">
    <source>
        <dbReference type="Google" id="ProtNLM"/>
    </source>
</evidence>
<protein>
    <recommendedName>
        <fullName evidence="3">Beta-ketoacyl synthase N-terminal domain-containing protein</fullName>
    </recommendedName>
</protein>
<dbReference type="Proteomes" id="UP000651208">
    <property type="component" value="Unassembled WGS sequence"/>
</dbReference>
<evidence type="ECO:0000313" key="1">
    <source>
        <dbReference type="EMBL" id="MBC9130919.1"/>
    </source>
</evidence>
<keyword evidence="2" id="KW-1185">Reference proteome</keyword>
<reference evidence="1 2" key="1">
    <citation type="submission" date="2020-06" db="EMBL/GenBank/DDBJ databases">
        <title>Frischella cerana isolated from Apis cerana gut homogenate.</title>
        <authorList>
            <person name="Wolter L.A."/>
            <person name="Suenami S."/>
            <person name="Miyazaki R."/>
        </authorList>
    </citation>
    <scope>NUCLEOTIDE SEQUENCE [LARGE SCALE GENOMIC DNA]</scope>
    <source>
        <strain evidence="1 2">Ac13</strain>
    </source>
</reference>
<dbReference type="InterPro" id="IPR016039">
    <property type="entry name" value="Thiolase-like"/>
</dbReference>
<dbReference type="Gene3D" id="3.40.47.10">
    <property type="match status" value="1"/>
</dbReference>
<sequence>MEKLYLHQQSQYLTTANIDEKGLKLELKQRFQILSRRTTRLTLLALLGALPMHKIQKNCGVYITSSFSSPSNMYDLQLDIFQHKIPRPFQFINSINNAVSFYIAQALNLKGPNLFVATQSNNWSQIFLPALIDLAQGKVQQALVGWCYESPTYIDSYHQEGSHWLLLSRQCEQAIAEISIHQGQCNASEIQKPNYYYQNVSEILDAIQQRSNKQWKINLMFNKYLKLRLLN</sequence>
<name>A0ABR7QXG0_9GAMM</name>
<dbReference type="RefSeq" id="WP_187755363.1">
    <property type="nucleotide sequence ID" value="NZ_JABURY010000015.1"/>
</dbReference>
<gene>
    <name evidence="1" type="ORF">FcAc13_06300</name>
</gene>
<organism evidence="1 2">
    <name type="scientific">Frischella japonica</name>
    <dbReference type="NCBI Taxonomy" id="2741544"/>
    <lineage>
        <taxon>Bacteria</taxon>
        <taxon>Pseudomonadati</taxon>
        <taxon>Pseudomonadota</taxon>
        <taxon>Gammaproteobacteria</taxon>
        <taxon>Orbales</taxon>
        <taxon>Orbaceae</taxon>
        <taxon>Frischella</taxon>
    </lineage>
</organism>
<dbReference type="SUPFAM" id="SSF53901">
    <property type="entry name" value="Thiolase-like"/>
    <property type="match status" value="1"/>
</dbReference>